<dbReference type="Proteomes" id="UP000184038">
    <property type="component" value="Unassembled WGS sequence"/>
</dbReference>
<gene>
    <name evidence="3" type="ORF">SAMN02746066_00993</name>
</gene>
<sequence>MIMKNKCKRLFALLLTLLIVLSLAACNKDKNDSQSETVKSDGYAKFSQLEIGMTESDVNAILGEPAKVDKASYYYNITVNGQDLEIEVWIDTTSGLVSYFSGNFAGDEYRAEFADSETDLSSADELDSGKLNTYEECVSAFKTPGYLISASENGTKRYLWVDSNDGNLCVTFRADGSVKSYAGYCSNNKFSVLKLRLTVVEV</sequence>
<dbReference type="PROSITE" id="PS51257">
    <property type="entry name" value="PROKAR_LIPOPROTEIN"/>
    <property type="match status" value="1"/>
</dbReference>
<evidence type="ECO:0000256" key="1">
    <source>
        <dbReference type="ARBA" id="ARBA00022729"/>
    </source>
</evidence>
<feature type="signal peptide" evidence="2">
    <location>
        <begin position="1"/>
        <end position="24"/>
    </location>
</feature>
<keyword evidence="3" id="KW-0449">Lipoprotein</keyword>
<dbReference type="RefSeq" id="WP_073283924.1">
    <property type="nucleotide sequence ID" value="NZ_FRCP01000007.1"/>
</dbReference>
<dbReference type="InterPro" id="IPR037873">
    <property type="entry name" value="BamE-like"/>
</dbReference>
<keyword evidence="1 2" id="KW-0732">Signal</keyword>
<proteinExistence type="predicted"/>
<dbReference type="Gene3D" id="3.30.1450.10">
    <property type="match status" value="1"/>
</dbReference>
<dbReference type="EMBL" id="FRCP01000007">
    <property type="protein sequence ID" value="SHM17133.1"/>
    <property type="molecule type" value="Genomic_DNA"/>
</dbReference>
<evidence type="ECO:0000313" key="3">
    <source>
        <dbReference type="EMBL" id="SHM17133.1"/>
    </source>
</evidence>
<keyword evidence="4" id="KW-1185">Reference proteome</keyword>
<name>A0A1M7GLH1_9FIRM</name>
<dbReference type="OrthoDB" id="9844290at2"/>
<reference evidence="3 4" key="1">
    <citation type="submission" date="2016-11" db="EMBL/GenBank/DDBJ databases">
        <authorList>
            <person name="Jaros S."/>
            <person name="Januszkiewicz K."/>
            <person name="Wedrychowicz H."/>
        </authorList>
    </citation>
    <scope>NUCLEOTIDE SEQUENCE [LARGE SCALE GENOMIC DNA]</scope>
    <source>
        <strain evidence="3 4">DSM 15930</strain>
    </source>
</reference>
<feature type="chain" id="PRO_5012161255" evidence="2">
    <location>
        <begin position="25"/>
        <end position="202"/>
    </location>
</feature>
<evidence type="ECO:0000256" key="2">
    <source>
        <dbReference type="SAM" id="SignalP"/>
    </source>
</evidence>
<evidence type="ECO:0000313" key="4">
    <source>
        <dbReference type="Proteomes" id="UP000184038"/>
    </source>
</evidence>
<protein>
    <submittedName>
        <fullName evidence="3">Outer membrane protein assembly factor BamE, lipoprotein component of the BamABCDE complex</fullName>
    </submittedName>
</protein>
<accession>A0A1M7GLH1</accession>
<dbReference type="AlphaFoldDB" id="A0A1M7GLH1"/>
<organism evidence="3 4">
    <name type="scientific">Anaerosporobacter mobilis DSM 15930</name>
    <dbReference type="NCBI Taxonomy" id="1120996"/>
    <lineage>
        <taxon>Bacteria</taxon>
        <taxon>Bacillati</taxon>
        <taxon>Bacillota</taxon>
        <taxon>Clostridia</taxon>
        <taxon>Lachnospirales</taxon>
        <taxon>Lachnospiraceae</taxon>
        <taxon>Anaerosporobacter</taxon>
    </lineage>
</organism>